<dbReference type="Gene3D" id="1.10.246.220">
    <property type="match status" value="2"/>
</dbReference>
<dbReference type="InterPro" id="IPR052450">
    <property type="entry name" value="TRBD-Containing_Protein"/>
</dbReference>
<feature type="region of interest" description="Disordered" evidence="2">
    <location>
        <begin position="30"/>
        <end position="95"/>
    </location>
</feature>
<evidence type="ECO:0000256" key="2">
    <source>
        <dbReference type="SAM" id="MobiDB-lite"/>
    </source>
</evidence>
<keyword evidence="1" id="KW-0539">Nucleus</keyword>
<evidence type="ECO:0000256" key="1">
    <source>
        <dbReference type="ARBA" id="ARBA00023242"/>
    </source>
</evidence>
<dbReference type="PROSITE" id="PS50090">
    <property type="entry name" value="MYB_LIKE"/>
    <property type="match status" value="1"/>
</dbReference>
<gene>
    <name evidence="4" type="ORF">BO71DRAFT_489622</name>
</gene>
<organism evidence="4 5">
    <name type="scientific">Aspergillus ellipticus CBS 707.79</name>
    <dbReference type="NCBI Taxonomy" id="1448320"/>
    <lineage>
        <taxon>Eukaryota</taxon>
        <taxon>Fungi</taxon>
        <taxon>Dikarya</taxon>
        <taxon>Ascomycota</taxon>
        <taxon>Pezizomycotina</taxon>
        <taxon>Eurotiomycetes</taxon>
        <taxon>Eurotiomycetidae</taxon>
        <taxon>Eurotiales</taxon>
        <taxon>Aspergillaceae</taxon>
        <taxon>Aspergillus</taxon>
        <taxon>Aspergillus subgen. Circumdati</taxon>
    </lineage>
</organism>
<dbReference type="PANTHER" id="PTHR46734:SF1">
    <property type="entry name" value="TELOMERIC REPEAT-BINDING FACTOR 1"/>
    <property type="match status" value="1"/>
</dbReference>
<feature type="compositionally biased region" description="Basic and acidic residues" evidence="2">
    <location>
        <begin position="526"/>
        <end position="540"/>
    </location>
</feature>
<dbReference type="SMART" id="SM00717">
    <property type="entry name" value="SANT"/>
    <property type="match status" value="2"/>
</dbReference>
<evidence type="ECO:0000313" key="4">
    <source>
        <dbReference type="EMBL" id="PYH87372.1"/>
    </source>
</evidence>
<dbReference type="PANTHER" id="PTHR46734">
    <property type="entry name" value="TELOMERIC REPEAT-BINDING FACTOR 1 TERF1"/>
    <property type="match status" value="1"/>
</dbReference>
<reference evidence="4 5" key="1">
    <citation type="submission" date="2018-02" db="EMBL/GenBank/DDBJ databases">
        <title>The genomes of Aspergillus section Nigri reveals drivers in fungal speciation.</title>
        <authorList>
            <consortium name="DOE Joint Genome Institute"/>
            <person name="Vesth T.C."/>
            <person name="Nybo J."/>
            <person name="Theobald S."/>
            <person name="Brandl J."/>
            <person name="Frisvad J.C."/>
            <person name="Nielsen K.F."/>
            <person name="Lyhne E.K."/>
            <person name="Kogle M.E."/>
            <person name="Kuo A."/>
            <person name="Riley R."/>
            <person name="Clum A."/>
            <person name="Nolan M."/>
            <person name="Lipzen A."/>
            <person name="Salamov A."/>
            <person name="Henrissat B."/>
            <person name="Wiebenga A."/>
            <person name="De vries R.P."/>
            <person name="Grigoriev I.V."/>
            <person name="Mortensen U.H."/>
            <person name="Andersen M.R."/>
            <person name="Baker S.E."/>
        </authorList>
    </citation>
    <scope>NUCLEOTIDE SEQUENCE [LARGE SCALE GENOMIC DNA]</scope>
    <source>
        <strain evidence="4 5">CBS 707.79</strain>
    </source>
</reference>
<feature type="domain" description="Myb-like" evidence="3">
    <location>
        <begin position="281"/>
        <end position="333"/>
    </location>
</feature>
<feature type="region of interest" description="Disordered" evidence="2">
    <location>
        <begin position="498"/>
        <end position="585"/>
    </location>
</feature>
<accession>A0A319E8G8</accession>
<dbReference type="InterPro" id="IPR001005">
    <property type="entry name" value="SANT/Myb"/>
</dbReference>
<feature type="compositionally biased region" description="Basic and acidic residues" evidence="2">
    <location>
        <begin position="252"/>
        <end position="266"/>
    </location>
</feature>
<dbReference type="OrthoDB" id="608866at2759"/>
<dbReference type="SUPFAM" id="SSF46689">
    <property type="entry name" value="Homeodomain-like"/>
    <property type="match status" value="2"/>
</dbReference>
<sequence>MDSAGAFTRSFDDSLLRELPQLQSLRIAPIRQPVSRLLTAPSPLEPNASRPRDPSTTTTSSSSHNDSAPGADGPRSKKPEASVDSLLSLEPPPRPILPAFVNLRALERFPYSFDDDSLHLRKRRRLEIQAETFGEHLQLPIPQAQKEQRRPPFGPFAILNGLNEPPPNAALLPPIEAGSITQLLTKPSRAGGSVAEPALPTANSVADPTAERREGRIEEILDSPVADRAADSDQSDVASGLLSDVSPLEPTSSDKTDTETDNKEVSAEDSNEPMSPKTRGRSRKNLRKWTEEETTALLRGVVKCGIGNWTAILAQPELKFNKRSASNLKDRFRVCCPWAYRAADPNEATKQLHDTLANALSRAENEGSDGTAGKIHLPHPRPPNAESHAASGNAVNLNEPSSGAKEADPKATKATAKTTPTLTSRSRSTLASLGIPEPHFTMKSRRRSRRPFTVVEDEALLKGYAVHGFQWTLIQQDKRLNLSHRRATDLRDRFRTKFPHAYRDGGSVSGRTLHSQGKDGQGQDGVKGKPDRVPDNRPDQAARQSASKTDAPGQSTHGPIDPALSPPAPPQGLLESTNAAPGVFPFPLDENSAAAASGVDATWADNTLPPMMWDELT</sequence>
<feature type="region of interest" description="Disordered" evidence="2">
    <location>
        <begin position="188"/>
        <end position="287"/>
    </location>
</feature>
<feature type="compositionally biased region" description="Low complexity" evidence="2">
    <location>
        <begin position="412"/>
        <end position="433"/>
    </location>
</feature>
<feature type="compositionally biased region" description="Polar residues" evidence="2">
    <location>
        <begin position="542"/>
        <end position="557"/>
    </location>
</feature>
<protein>
    <recommendedName>
        <fullName evidence="3">Myb-like domain-containing protein</fullName>
    </recommendedName>
</protein>
<feature type="region of interest" description="Disordered" evidence="2">
    <location>
        <begin position="361"/>
        <end position="450"/>
    </location>
</feature>
<dbReference type="VEuPathDB" id="FungiDB:BO71DRAFT_489622"/>
<dbReference type="EMBL" id="KZ826272">
    <property type="protein sequence ID" value="PYH87372.1"/>
    <property type="molecule type" value="Genomic_DNA"/>
</dbReference>
<proteinExistence type="predicted"/>
<keyword evidence="5" id="KW-1185">Reference proteome</keyword>
<dbReference type="STRING" id="1448320.A0A319E8G8"/>
<dbReference type="Pfam" id="PF13921">
    <property type="entry name" value="Myb_DNA-bind_6"/>
    <property type="match status" value="1"/>
</dbReference>
<dbReference type="AlphaFoldDB" id="A0A319E8G8"/>
<feature type="compositionally biased region" description="Basic residues" evidence="2">
    <location>
        <begin position="278"/>
        <end position="287"/>
    </location>
</feature>
<feature type="compositionally biased region" description="Basic and acidic residues" evidence="2">
    <location>
        <begin position="209"/>
        <end position="219"/>
    </location>
</feature>
<evidence type="ECO:0000259" key="3">
    <source>
        <dbReference type="PROSITE" id="PS50090"/>
    </source>
</evidence>
<dbReference type="Proteomes" id="UP000247810">
    <property type="component" value="Unassembled WGS sequence"/>
</dbReference>
<dbReference type="CDD" id="cd11660">
    <property type="entry name" value="SANT_TRF"/>
    <property type="match status" value="2"/>
</dbReference>
<evidence type="ECO:0000313" key="5">
    <source>
        <dbReference type="Proteomes" id="UP000247810"/>
    </source>
</evidence>
<name>A0A319E8G8_9EURO</name>
<dbReference type="InterPro" id="IPR009057">
    <property type="entry name" value="Homeodomain-like_sf"/>
</dbReference>